<dbReference type="Gene3D" id="2.60.40.150">
    <property type="entry name" value="C2 domain"/>
    <property type="match status" value="1"/>
</dbReference>
<protein>
    <recommendedName>
        <fullName evidence="3">C2 domain-containing protein</fullName>
    </recommendedName>
</protein>
<dbReference type="STRING" id="981085.W9S0L4"/>
<proteinExistence type="predicted"/>
<accession>W9S0L4</accession>
<name>W9S0L4_9ROSA</name>
<dbReference type="OrthoDB" id="1188992at2759"/>
<dbReference type="EMBL" id="KE345357">
    <property type="protein sequence ID" value="EXC02374.1"/>
    <property type="molecule type" value="Genomic_DNA"/>
</dbReference>
<dbReference type="KEGG" id="mnt:21390091"/>
<evidence type="ECO:0000313" key="1">
    <source>
        <dbReference type="EMBL" id="EXC02374.1"/>
    </source>
</evidence>
<dbReference type="AlphaFoldDB" id="W9S0L4"/>
<reference evidence="2" key="1">
    <citation type="submission" date="2013-01" db="EMBL/GenBank/DDBJ databases">
        <title>Draft Genome Sequence of a Mulberry Tree, Morus notabilis C.K. Schneid.</title>
        <authorList>
            <person name="He N."/>
            <person name="Zhao S."/>
        </authorList>
    </citation>
    <scope>NUCLEOTIDE SEQUENCE</scope>
</reference>
<keyword evidence="2" id="KW-1185">Reference proteome</keyword>
<organism evidence="1 2">
    <name type="scientific">Morus notabilis</name>
    <dbReference type="NCBI Taxonomy" id="981085"/>
    <lineage>
        <taxon>Eukaryota</taxon>
        <taxon>Viridiplantae</taxon>
        <taxon>Streptophyta</taxon>
        <taxon>Embryophyta</taxon>
        <taxon>Tracheophyta</taxon>
        <taxon>Spermatophyta</taxon>
        <taxon>Magnoliopsida</taxon>
        <taxon>eudicotyledons</taxon>
        <taxon>Gunneridae</taxon>
        <taxon>Pentapetalae</taxon>
        <taxon>rosids</taxon>
        <taxon>fabids</taxon>
        <taxon>Rosales</taxon>
        <taxon>Moraceae</taxon>
        <taxon>Moreae</taxon>
        <taxon>Morus</taxon>
    </lineage>
</organism>
<evidence type="ECO:0000313" key="2">
    <source>
        <dbReference type="Proteomes" id="UP000030645"/>
    </source>
</evidence>
<dbReference type="InterPro" id="IPR035892">
    <property type="entry name" value="C2_domain_sf"/>
</dbReference>
<dbReference type="Proteomes" id="UP000030645">
    <property type="component" value="Unassembled WGS sequence"/>
</dbReference>
<gene>
    <name evidence="1" type="ORF">L484_006668</name>
</gene>
<evidence type="ECO:0008006" key="3">
    <source>
        <dbReference type="Google" id="ProtNLM"/>
    </source>
</evidence>
<dbReference type="SUPFAM" id="SSF49562">
    <property type="entry name" value="C2 domain (Calcium/lipid-binding domain, CaLB)"/>
    <property type="match status" value="1"/>
</dbReference>
<sequence length="193" mass="22032">MDYRAFDINLASLEGLKSQKFSLFKIKYYAVVTLVATSISRQKSRLGKSHEGGKCHIWNHPMRFYANESKLQQNSIMLMVQIRRRRAFCMDKDVGKVCVPLKQLYDKSLSQNGNNINNVGAYRVVTASRKYKGSLCFSFTFSNEFRRAVRKNSGEDGSSTLRRSVARRHSVSPSAPYVGTNPDDDFLFLTMFS</sequence>
<dbReference type="PANTHER" id="PTHR32246:SF173">
    <property type="entry name" value="C2 DOMAIN-CONTAINING PROTEIN"/>
    <property type="match status" value="1"/>
</dbReference>
<dbReference type="PANTHER" id="PTHR32246">
    <property type="entry name" value="INGRESSION PROTEIN FIC1"/>
    <property type="match status" value="1"/>
</dbReference>